<accession>A0A3Q9G547</accession>
<proteinExistence type="predicted"/>
<dbReference type="Gene3D" id="1.10.10.10">
    <property type="entry name" value="Winged helix-like DNA-binding domain superfamily/Winged helix DNA-binding domain"/>
    <property type="match status" value="1"/>
</dbReference>
<dbReference type="GO" id="GO:0003700">
    <property type="term" value="F:DNA-binding transcription factor activity"/>
    <property type="evidence" value="ECO:0007669"/>
    <property type="project" value="InterPro"/>
</dbReference>
<dbReference type="GO" id="GO:1901135">
    <property type="term" value="P:carbohydrate derivative metabolic process"/>
    <property type="evidence" value="ECO:0007669"/>
    <property type="project" value="InterPro"/>
</dbReference>
<dbReference type="InterPro" id="IPR000281">
    <property type="entry name" value="HTH_RpiR"/>
</dbReference>
<dbReference type="SUPFAM" id="SSF53697">
    <property type="entry name" value="SIS domain"/>
    <property type="match status" value="1"/>
</dbReference>
<keyword evidence="1" id="KW-0805">Transcription regulation</keyword>
<dbReference type="PANTHER" id="PTHR30514:SF1">
    <property type="entry name" value="HTH-TYPE TRANSCRIPTIONAL REGULATOR HEXR-RELATED"/>
    <property type="match status" value="1"/>
</dbReference>
<dbReference type="GO" id="GO:0097367">
    <property type="term" value="F:carbohydrate derivative binding"/>
    <property type="evidence" value="ECO:0007669"/>
    <property type="project" value="InterPro"/>
</dbReference>
<dbReference type="PROSITE" id="PS51071">
    <property type="entry name" value="HTH_RPIR"/>
    <property type="match status" value="1"/>
</dbReference>
<dbReference type="GO" id="GO:0003677">
    <property type="term" value="F:DNA binding"/>
    <property type="evidence" value="ECO:0007669"/>
    <property type="project" value="UniProtKB-KW"/>
</dbReference>
<dbReference type="AlphaFoldDB" id="A0A3Q9G547"/>
<feature type="domain" description="HTH rpiR-type" evidence="4">
    <location>
        <begin position="6"/>
        <end position="82"/>
    </location>
</feature>
<keyword evidence="2" id="KW-0238">DNA-binding</keyword>
<evidence type="ECO:0000313" key="6">
    <source>
        <dbReference type="EMBL" id="AZQ76042.1"/>
    </source>
</evidence>
<dbReference type="Proteomes" id="UP000280344">
    <property type="component" value="Chromosome"/>
</dbReference>
<evidence type="ECO:0000259" key="4">
    <source>
        <dbReference type="PROSITE" id="PS51071"/>
    </source>
</evidence>
<dbReference type="InterPro" id="IPR046348">
    <property type="entry name" value="SIS_dom_sf"/>
</dbReference>
<evidence type="ECO:0000259" key="5">
    <source>
        <dbReference type="PROSITE" id="PS51464"/>
    </source>
</evidence>
<dbReference type="CDD" id="cd05013">
    <property type="entry name" value="SIS_RpiR"/>
    <property type="match status" value="1"/>
</dbReference>
<dbReference type="InterPro" id="IPR001347">
    <property type="entry name" value="SIS_dom"/>
</dbReference>
<evidence type="ECO:0000256" key="1">
    <source>
        <dbReference type="ARBA" id="ARBA00023015"/>
    </source>
</evidence>
<reference evidence="6 7" key="1">
    <citation type="submission" date="2018-12" db="EMBL/GenBank/DDBJ databases">
        <title>Complete genome sequence of Flaviflexus sp. H23T48.</title>
        <authorList>
            <person name="Bae J.-W."/>
            <person name="Lee J.-Y."/>
        </authorList>
    </citation>
    <scope>NUCLEOTIDE SEQUENCE [LARGE SCALE GENOMIC DNA]</scope>
    <source>
        <strain evidence="6 7">H23T48</strain>
    </source>
</reference>
<gene>
    <name evidence="6" type="ORF">EJ997_00605</name>
</gene>
<keyword evidence="7" id="KW-1185">Reference proteome</keyword>
<dbReference type="Gene3D" id="3.40.50.10490">
    <property type="entry name" value="Glucose-6-phosphate isomerase like protein, domain 1"/>
    <property type="match status" value="1"/>
</dbReference>
<dbReference type="PANTHER" id="PTHR30514">
    <property type="entry name" value="GLUCOKINASE"/>
    <property type="match status" value="1"/>
</dbReference>
<dbReference type="Pfam" id="PF01380">
    <property type="entry name" value="SIS"/>
    <property type="match status" value="1"/>
</dbReference>
<protein>
    <submittedName>
        <fullName evidence="6">MurR/RpiR family transcriptional regulator</fullName>
    </submittedName>
</protein>
<keyword evidence="3" id="KW-0804">Transcription</keyword>
<dbReference type="InterPro" id="IPR047640">
    <property type="entry name" value="RpiR-like"/>
</dbReference>
<evidence type="ECO:0000313" key="7">
    <source>
        <dbReference type="Proteomes" id="UP000280344"/>
    </source>
</evidence>
<sequence>MNMTAAPLSAVIRRKLPDLQPAMRRVGEIIVADPSRVSTMSIGSLAVEAKTSETTVVRFCREVGVAGYSELRIGLAHEAGARSQAEEVYSDTGDILPSDSLNSVVKKIAYADLKSVEDTSRMLSLSDLSAVVADVVAAERIQVFGVGASGLVALDFEQKLERIGLVTDCSIDPHRAITIAALATDKTVTFGFSHSGSTVDTLEALRIAGANGATTVGVTNSPDSPLAKMADKTLLTAARETTFRSGATGSRLAQLMIVDCLFVAIAQQTFEASIRALEVTRAAIEDSRSRRHYKP</sequence>
<dbReference type="InterPro" id="IPR035472">
    <property type="entry name" value="RpiR-like_SIS"/>
</dbReference>
<dbReference type="SUPFAM" id="SSF46689">
    <property type="entry name" value="Homeodomain-like"/>
    <property type="match status" value="1"/>
</dbReference>
<dbReference type="PROSITE" id="PS51464">
    <property type="entry name" value="SIS"/>
    <property type="match status" value="1"/>
</dbReference>
<dbReference type="Pfam" id="PF01418">
    <property type="entry name" value="HTH_6"/>
    <property type="match status" value="1"/>
</dbReference>
<dbReference type="KEGG" id="flh:EJ997_00605"/>
<dbReference type="EMBL" id="CP034593">
    <property type="protein sequence ID" value="AZQ76042.1"/>
    <property type="molecule type" value="Genomic_DNA"/>
</dbReference>
<organism evidence="6 7">
    <name type="scientific">Flaviflexus ciconiae</name>
    <dbReference type="NCBI Taxonomy" id="2496867"/>
    <lineage>
        <taxon>Bacteria</taxon>
        <taxon>Bacillati</taxon>
        <taxon>Actinomycetota</taxon>
        <taxon>Actinomycetes</taxon>
        <taxon>Actinomycetales</taxon>
        <taxon>Actinomycetaceae</taxon>
        <taxon>Flaviflexus</taxon>
    </lineage>
</organism>
<feature type="domain" description="SIS" evidence="5">
    <location>
        <begin position="131"/>
        <end position="271"/>
    </location>
</feature>
<name>A0A3Q9G547_9ACTO</name>
<dbReference type="InterPro" id="IPR009057">
    <property type="entry name" value="Homeodomain-like_sf"/>
</dbReference>
<dbReference type="OrthoDB" id="370421at2"/>
<dbReference type="InterPro" id="IPR036388">
    <property type="entry name" value="WH-like_DNA-bd_sf"/>
</dbReference>
<evidence type="ECO:0000256" key="3">
    <source>
        <dbReference type="ARBA" id="ARBA00023163"/>
    </source>
</evidence>
<evidence type="ECO:0000256" key="2">
    <source>
        <dbReference type="ARBA" id="ARBA00023125"/>
    </source>
</evidence>